<evidence type="ECO:0000256" key="1">
    <source>
        <dbReference type="ARBA" id="ARBA00004651"/>
    </source>
</evidence>
<dbReference type="GO" id="GO:0005886">
    <property type="term" value="C:plasma membrane"/>
    <property type="evidence" value="ECO:0007669"/>
    <property type="project" value="UniProtKB-SubCell"/>
</dbReference>
<accession>A0A1M6L228</accession>
<dbReference type="RefSeq" id="WP_170866568.1">
    <property type="nucleotide sequence ID" value="NZ_FRAC01000006.1"/>
</dbReference>
<protein>
    <submittedName>
        <fullName evidence="9">Undecaprenyl-diphosphatase</fullName>
    </submittedName>
</protein>
<evidence type="ECO:0000256" key="5">
    <source>
        <dbReference type="ARBA" id="ARBA00022989"/>
    </source>
</evidence>
<name>A0A1M6L228_9FIRM</name>
<evidence type="ECO:0000256" key="2">
    <source>
        <dbReference type="ARBA" id="ARBA00022475"/>
    </source>
</evidence>
<evidence type="ECO:0000313" key="10">
    <source>
        <dbReference type="Proteomes" id="UP000184386"/>
    </source>
</evidence>
<sequence length="189" mass="21027">MINYLLGLDSSILLWIQEFVRNAFLTPVFVIITRLGNSGAIWLVISVIMLLFKKSRKAGIMSLAALLGSFLIDNVLLKNLVARIRPYEVITGLQLLIEKQSDFSFPSGHTGSSFAAAVILHRELPKKWGIPALVLAALIGFSRLYLGVHYPTDVICGALIGSLIAVTVRRIYYYMRENGALKGMIRYLE</sequence>
<keyword evidence="4" id="KW-0378">Hydrolase</keyword>
<keyword evidence="6 7" id="KW-0472">Membrane</keyword>
<feature type="transmembrane region" description="Helical" evidence="7">
    <location>
        <begin position="128"/>
        <end position="146"/>
    </location>
</feature>
<evidence type="ECO:0000259" key="8">
    <source>
        <dbReference type="SMART" id="SM00014"/>
    </source>
</evidence>
<dbReference type="AlphaFoldDB" id="A0A1M6L228"/>
<keyword evidence="3 7" id="KW-0812">Transmembrane</keyword>
<keyword evidence="5 7" id="KW-1133">Transmembrane helix</keyword>
<keyword evidence="10" id="KW-1185">Reference proteome</keyword>
<dbReference type="GO" id="GO:0016787">
    <property type="term" value="F:hydrolase activity"/>
    <property type="evidence" value="ECO:0007669"/>
    <property type="project" value="UniProtKB-KW"/>
</dbReference>
<organism evidence="9 10">
    <name type="scientific">Anaerocolumna jejuensis DSM 15929</name>
    <dbReference type="NCBI Taxonomy" id="1121322"/>
    <lineage>
        <taxon>Bacteria</taxon>
        <taxon>Bacillati</taxon>
        <taxon>Bacillota</taxon>
        <taxon>Clostridia</taxon>
        <taxon>Lachnospirales</taxon>
        <taxon>Lachnospiraceae</taxon>
        <taxon>Anaerocolumna</taxon>
    </lineage>
</organism>
<evidence type="ECO:0000256" key="4">
    <source>
        <dbReference type="ARBA" id="ARBA00022801"/>
    </source>
</evidence>
<reference evidence="9 10" key="1">
    <citation type="submission" date="2016-11" db="EMBL/GenBank/DDBJ databases">
        <authorList>
            <person name="Jaros S."/>
            <person name="Januszkiewicz K."/>
            <person name="Wedrychowicz H."/>
        </authorList>
    </citation>
    <scope>NUCLEOTIDE SEQUENCE [LARGE SCALE GENOMIC DNA]</scope>
    <source>
        <strain evidence="9 10">DSM 15929</strain>
    </source>
</reference>
<evidence type="ECO:0000256" key="7">
    <source>
        <dbReference type="SAM" id="Phobius"/>
    </source>
</evidence>
<evidence type="ECO:0000256" key="6">
    <source>
        <dbReference type="ARBA" id="ARBA00023136"/>
    </source>
</evidence>
<feature type="domain" description="Phosphatidic acid phosphatase type 2/haloperoxidase" evidence="8">
    <location>
        <begin position="58"/>
        <end position="169"/>
    </location>
</feature>
<dbReference type="InterPro" id="IPR036938">
    <property type="entry name" value="PAP2/HPO_sf"/>
</dbReference>
<keyword evidence="2" id="KW-1003">Cell membrane</keyword>
<dbReference type="STRING" id="1121322.SAMN02745136_00666"/>
<dbReference type="Gene3D" id="1.20.144.10">
    <property type="entry name" value="Phosphatidic acid phosphatase type 2/haloperoxidase"/>
    <property type="match status" value="2"/>
</dbReference>
<dbReference type="Pfam" id="PF01569">
    <property type="entry name" value="PAP2"/>
    <property type="match status" value="1"/>
</dbReference>
<evidence type="ECO:0000313" key="9">
    <source>
        <dbReference type="EMBL" id="SHJ65280.1"/>
    </source>
</evidence>
<dbReference type="Proteomes" id="UP000184386">
    <property type="component" value="Unassembled WGS sequence"/>
</dbReference>
<proteinExistence type="predicted"/>
<dbReference type="InterPro" id="IPR000326">
    <property type="entry name" value="PAP2/HPO"/>
</dbReference>
<dbReference type="SUPFAM" id="SSF48317">
    <property type="entry name" value="Acid phosphatase/Vanadium-dependent haloperoxidase"/>
    <property type="match status" value="1"/>
</dbReference>
<feature type="transmembrane region" description="Helical" evidence="7">
    <location>
        <begin position="24"/>
        <end position="52"/>
    </location>
</feature>
<dbReference type="PANTHER" id="PTHR14969:SF62">
    <property type="entry name" value="DECAPRENYLPHOSPHORYL-5-PHOSPHORIBOSE PHOSPHATASE RV3807C-RELATED"/>
    <property type="match status" value="1"/>
</dbReference>
<dbReference type="SMART" id="SM00014">
    <property type="entry name" value="acidPPc"/>
    <property type="match status" value="1"/>
</dbReference>
<feature type="transmembrane region" description="Helical" evidence="7">
    <location>
        <begin position="152"/>
        <end position="172"/>
    </location>
</feature>
<comment type="subcellular location">
    <subcellularLocation>
        <location evidence="1">Cell membrane</location>
        <topology evidence="1">Multi-pass membrane protein</topology>
    </subcellularLocation>
</comment>
<gene>
    <name evidence="9" type="ORF">SAMN02745136_00666</name>
</gene>
<evidence type="ECO:0000256" key="3">
    <source>
        <dbReference type="ARBA" id="ARBA00022692"/>
    </source>
</evidence>
<dbReference type="EMBL" id="FRAC01000006">
    <property type="protein sequence ID" value="SHJ65280.1"/>
    <property type="molecule type" value="Genomic_DNA"/>
</dbReference>
<dbReference type="PANTHER" id="PTHR14969">
    <property type="entry name" value="SPHINGOSINE-1-PHOSPHATE PHOSPHOHYDROLASE"/>
    <property type="match status" value="1"/>
</dbReference>